<dbReference type="CDD" id="cd03016">
    <property type="entry name" value="PRX_1cys"/>
    <property type="match status" value="1"/>
</dbReference>
<comment type="similarity">
    <text evidence="5">Belongs to the peroxiredoxin family. Prx6 subfamily.</text>
</comment>
<dbReference type="InterPro" id="IPR045020">
    <property type="entry name" value="PRX_1cys"/>
</dbReference>
<dbReference type="InterPro" id="IPR024706">
    <property type="entry name" value="Peroxiredoxin_AhpC-typ"/>
</dbReference>
<dbReference type="GO" id="GO:0051920">
    <property type="term" value="F:peroxiredoxin activity"/>
    <property type="evidence" value="ECO:0007669"/>
    <property type="project" value="InterPro"/>
</dbReference>
<evidence type="ECO:0000256" key="1">
    <source>
        <dbReference type="ARBA" id="ARBA00022559"/>
    </source>
</evidence>
<dbReference type="GO" id="GO:0005829">
    <property type="term" value="C:cytosol"/>
    <property type="evidence" value="ECO:0007669"/>
    <property type="project" value="TreeGrafter"/>
</dbReference>
<dbReference type="GeneID" id="40311985"/>
<evidence type="ECO:0000256" key="2">
    <source>
        <dbReference type="ARBA" id="ARBA00022862"/>
    </source>
</evidence>
<comment type="caution">
    <text evidence="9">The sequence shown here is derived from an EMBL/GenBank/DDBJ whole genome shotgun (WGS) entry which is preliminary data.</text>
</comment>
<keyword evidence="3 6" id="KW-0560">Oxidoreductase</keyword>
<keyword evidence="1 6" id="KW-0575">Peroxidase</keyword>
<dbReference type="Pfam" id="PF00578">
    <property type="entry name" value="AhpC-TSA"/>
    <property type="match status" value="1"/>
</dbReference>
<evidence type="ECO:0000256" key="7">
    <source>
        <dbReference type="PIRSR" id="PIRSR000239-1"/>
    </source>
</evidence>
<dbReference type="InterPro" id="IPR036249">
    <property type="entry name" value="Thioredoxin-like_sf"/>
</dbReference>
<evidence type="ECO:0000259" key="8">
    <source>
        <dbReference type="PROSITE" id="PS51352"/>
    </source>
</evidence>
<gene>
    <name evidence="9" type="ORF">BESB_070590</name>
</gene>
<evidence type="ECO:0000256" key="5">
    <source>
        <dbReference type="ARBA" id="ARBA00025719"/>
    </source>
</evidence>
<feature type="domain" description="Thioredoxin" evidence="8">
    <location>
        <begin position="2"/>
        <end position="167"/>
    </location>
</feature>
<organism evidence="9 10">
    <name type="scientific">Besnoitia besnoiti</name>
    <name type="common">Apicomplexan protozoan</name>
    <dbReference type="NCBI Taxonomy" id="94643"/>
    <lineage>
        <taxon>Eukaryota</taxon>
        <taxon>Sar</taxon>
        <taxon>Alveolata</taxon>
        <taxon>Apicomplexa</taxon>
        <taxon>Conoidasida</taxon>
        <taxon>Coccidia</taxon>
        <taxon>Eucoccidiorida</taxon>
        <taxon>Eimeriorina</taxon>
        <taxon>Sarcocystidae</taxon>
        <taxon>Besnoitia</taxon>
    </lineage>
</organism>
<dbReference type="Proteomes" id="UP000224006">
    <property type="component" value="Unassembled WGS sequence"/>
</dbReference>
<sequence>MLTLGTKFPDVQAEASGLPGNKIKLYDYLGNSWGLFMSHPNDFTPVCTTELAQAAALVGEFAKRNCRLVGFSCNDISSHAEWAKDIVHLAQISGDLPFPIIADPSREWAKDLGIMDPEEKDKAGLPLTCRSAIFIGNDRRVKALILYPATVGRCFKEILRVLDGLQLVEKYPVATPEGWRPGDKVMVQPMLSDEEAKAQLPKGFETVECPSGMKYMRLAADPSAQ</sequence>
<dbReference type="FunFam" id="3.40.30.10:FF:000011">
    <property type="entry name" value="Peroxiredoxin PRX1"/>
    <property type="match status" value="1"/>
</dbReference>
<name>A0A2A9ME53_BESBE</name>
<dbReference type="PANTHER" id="PTHR43503:SF4">
    <property type="entry name" value="PEROXIREDOXIN-6"/>
    <property type="match status" value="1"/>
</dbReference>
<dbReference type="VEuPathDB" id="ToxoDB:BESB_070590"/>
<dbReference type="PANTHER" id="PTHR43503">
    <property type="entry name" value="MCG48959-RELATED"/>
    <property type="match status" value="1"/>
</dbReference>
<reference evidence="9 10" key="1">
    <citation type="submission" date="2017-09" db="EMBL/GenBank/DDBJ databases">
        <title>Genome sequencing of Besnoitia besnoiti strain Bb-Ger1.</title>
        <authorList>
            <person name="Schares G."/>
            <person name="Venepally P."/>
            <person name="Lorenzi H.A."/>
        </authorList>
    </citation>
    <scope>NUCLEOTIDE SEQUENCE [LARGE SCALE GENOMIC DNA]</scope>
    <source>
        <strain evidence="9 10">Bb-Ger1</strain>
    </source>
</reference>
<evidence type="ECO:0000313" key="9">
    <source>
        <dbReference type="EMBL" id="PFH33907.1"/>
    </source>
</evidence>
<dbReference type="InterPro" id="IPR013766">
    <property type="entry name" value="Thioredoxin_domain"/>
</dbReference>
<dbReference type="Gene3D" id="3.30.1020.10">
    <property type="entry name" value="Antioxidant, Horf6, Chain A, domain2"/>
    <property type="match status" value="1"/>
</dbReference>
<dbReference type="AlphaFoldDB" id="A0A2A9ME53"/>
<dbReference type="OrthoDB" id="2996783at2759"/>
<dbReference type="Gene3D" id="3.40.30.10">
    <property type="entry name" value="Glutaredoxin"/>
    <property type="match status" value="1"/>
</dbReference>
<evidence type="ECO:0000313" key="10">
    <source>
        <dbReference type="Proteomes" id="UP000224006"/>
    </source>
</evidence>
<dbReference type="STRING" id="94643.A0A2A9ME53"/>
<dbReference type="GO" id="GO:0005739">
    <property type="term" value="C:mitochondrion"/>
    <property type="evidence" value="ECO:0007669"/>
    <property type="project" value="TreeGrafter"/>
</dbReference>
<dbReference type="GO" id="GO:0045454">
    <property type="term" value="P:cell redox homeostasis"/>
    <property type="evidence" value="ECO:0007669"/>
    <property type="project" value="TreeGrafter"/>
</dbReference>
<proteinExistence type="inferred from homology"/>
<dbReference type="SUPFAM" id="SSF52833">
    <property type="entry name" value="Thioredoxin-like"/>
    <property type="match status" value="1"/>
</dbReference>
<dbReference type="EMBL" id="NWUJ01000007">
    <property type="protein sequence ID" value="PFH33907.1"/>
    <property type="molecule type" value="Genomic_DNA"/>
</dbReference>
<keyword evidence="2 6" id="KW-0049">Antioxidant</keyword>
<keyword evidence="4 6" id="KW-0676">Redox-active center</keyword>
<dbReference type="RefSeq" id="XP_029217916.1">
    <property type="nucleotide sequence ID" value="XM_029365432.1"/>
</dbReference>
<dbReference type="PIRSF" id="PIRSF000239">
    <property type="entry name" value="AHPC"/>
    <property type="match status" value="1"/>
</dbReference>
<dbReference type="PROSITE" id="PS51352">
    <property type="entry name" value="THIOREDOXIN_2"/>
    <property type="match status" value="1"/>
</dbReference>
<feature type="active site" description="Cysteine sulfenic acid (-SOH) intermediate; for peroxidase activity" evidence="7">
    <location>
        <position position="47"/>
    </location>
</feature>
<dbReference type="Pfam" id="PF10417">
    <property type="entry name" value="1-cysPrx_C"/>
    <property type="match status" value="1"/>
</dbReference>
<evidence type="ECO:0000256" key="4">
    <source>
        <dbReference type="ARBA" id="ARBA00023284"/>
    </source>
</evidence>
<evidence type="ECO:0000256" key="6">
    <source>
        <dbReference type="PIRNR" id="PIRNR000239"/>
    </source>
</evidence>
<keyword evidence="10" id="KW-1185">Reference proteome</keyword>
<protein>
    <submittedName>
        <fullName evidence="9">Putative peroxiredoxin 6</fullName>
    </submittedName>
</protein>
<dbReference type="KEGG" id="bbes:BESB_070590"/>
<accession>A0A2A9ME53</accession>
<dbReference type="InterPro" id="IPR000866">
    <property type="entry name" value="AhpC/TSA"/>
</dbReference>
<comment type="function">
    <text evidence="6">Thiol-specific peroxidase that catalyzes the reduction of hydrogen peroxide and organic hydroperoxides to water and alcohols, respectively.</text>
</comment>
<evidence type="ECO:0000256" key="3">
    <source>
        <dbReference type="ARBA" id="ARBA00023002"/>
    </source>
</evidence>
<dbReference type="InterPro" id="IPR019479">
    <property type="entry name" value="Peroxiredoxin_C"/>
</dbReference>